<dbReference type="InterPro" id="IPR043504">
    <property type="entry name" value="Peptidase_S1_PA_chymotrypsin"/>
</dbReference>
<dbReference type="Gene3D" id="2.40.10.10">
    <property type="entry name" value="Trypsin-like serine proteases"/>
    <property type="match status" value="1"/>
</dbReference>
<sequence length="262" mass="27565">MASTGSRPIDTPCALLWSTLALMTLLVPVSHGAADDTRLRYSRASPSWLQAVGTLRVPGLKLRDGYPRHHTEHCSATLVGGDADSANTIVTAWHCLEFYRDLSHRIVFTLLPATDQAIAIEALLLADGGGMPADWAVLRLRQAVPASQVRALRPHPGQPDPDRPIIMAGYSRDAGIGASGTALSYDPDCRITGAGDRVSRDSNCRAHKGASGGAVIQLSPGGEPLLSGVVSEGDGAGISRFVPVSVFRRNLPGRVTAAPHGD</sequence>
<proteinExistence type="predicted"/>
<dbReference type="InterPro" id="IPR009003">
    <property type="entry name" value="Peptidase_S1_PA"/>
</dbReference>
<dbReference type="Proteomes" id="UP000477680">
    <property type="component" value="Chromosome"/>
</dbReference>
<dbReference type="AlphaFoldDB" id="A0A6C0TXF8"/>
<reference evidence="1 2" key="1">
    <citation type="submission" date="2020-02" db="EMBL/GenBank/DDBJ databases">
        <title>Genome sequencing for Kineobactrum sp. M2.</title>
        <authorList>
            <person name="Park S.-J."/>
        </authorList>
    </citation>
    <scope>NUCLEOTIDE SEQUENCE [LARGE SCALE GENOMIC DNA]</scope>
    <source>
        <strain evidence="1 2">M2</strain>
    </source>
</reference>
<evidence type="ECO:0000313" key="1">
    <source>
        <dbReference type="EMBL" id="QIB64512.1"/>
    </source>
</evidence>
<protein>
    <submittedName>
        <fullName evidence="1">Trypsin-like peptidase domain-containing protein</fullName>
    </submittedName>
</protein>
<dbReference type="RefSeq" id="WP_163493762.1">
    <property type="nucleotide sequence ID" value="NZ_CP048711.1"/>
</dbReference>
<dbReference type="EMBL" id="CP048711">
    <property type="protein sequence ID" value="QIB64512.1"/>
    <property type="molecule type" value="Genomic_DNA"/>
</dbReference>
<dbReference type="KEGG" id="kim:G3T16_02970"/>
<name>A0A6C0TXF8_9GAMM</name>
<keyword evidence="2" id="KW-1185">Reference proteome</keyword>
<accession>A0A6C0TXF8</accession>
<evidence type="ECO:0000313" key="2">
    <source>
        <dbReference type="Proteomes" id="UP000477680"/>
    </source>
</evidence>
<gene>
    <name evidence="1" type="ORF">G3T16_02970</name>
</gene>
<dbReference type="SUPFAM" id="SSF50494">
    <property type="entry name" value="Trypsin-like serine proteases"/>
    <property type="match status" value="1"/>
</dbReference>
<dbReference type="Pfam" id="PF13365">
    <property type="entry name" value="Trypsin_2"/>
    <property type="match status" value="1"/>
</dbReference>
<organism evidence="1 2">
    <name type="scientific">Kineobactrum salinum</name>
    <dbReference type="NCBI Taxonomy" id="2708301"/>
    <lineage>
        <taxon>Bacteria</taxon>
        <taxon>Pseudomonadati</taxon>
        <taxon>Pseudomonadota</taxon>
        <taxon>Gammaproteobacteria</taxon>
        <taxon>Cellvibrionales</taxon>
        <taxon>Halieaceae</taxon>
        <taxon>Kineobactrum</taxon>
    </lineage>
</organism>